<dbReference type="NCBIfam" id="TIGR01490">
    <property type="entry name" value="HAD-SF-IB-hyp1"/>
    <property type="match status" value="1"/>
</dbReference>
<comment type="caution">
    <text evidence="1">The sequence shown here is derived from an EMBL/GenBank/DDBJ whole genome shotgun (WGS) entry which is preliminary data.</text>
</comment>
<name>A0A423Q0W2_9GAMM</name>
<dbReference type="EMBL" id="AYKF01000069">
    <property type="protein sequence ID" value="ROO31759.1"/>
    <property type="molecule type" value="Genomic_DNA"/>
</dbReference>
<evidence type="ECO:0000313" key="1">
    <source>
        <dbReference type="EMBL" id="ROO31759.1"/>
    </source>
</evidence>
<dbReference type="PANTHER" id="PTHR43344">
    <property type="entry name" value="PHOSPHOSERINE PHOSPHATASE"/>
    <property type="match status" value="1"/>
</dbReference>
<dbReference type="InterPro" id="IPR036412">
    <property type="entry name" value="HAD-like_sf"/>
</dbReference>
<proteinExistence type="predicted"/>
<dbReference type="Proteomes" id="UP000285123">
    <property type="component" value="Unassembled WGS sequence"/>
</dbReference>
<reference evidence="1 2" key="1">
    <citation type="submission" date="2013-10" db="EMBL/GenBank/DDBJ databases">
        <title>Salinisphaera halophila YIM 95161 Genome Sequencing.</title>
        <authorList>
            <person name="Lai Q."/>
            <person name="Li C."/>
            <person name="Shao Z."/>
        </authorList>
    </citation>
    <scope>NUCLEOTIDE SEQUENCE [LARGE SCALE GENOMIC DNA]</scope>
    <source>
        <strain evidence="1 2">YIM 95161</strain>
    </source>
</reference>
<sequence length="225" mass="25730">MSNEPVLPQSPPIVVFDLDVTLTRYDTFLPFVVGYLRHQRRRRSLALWRLPVSLLRFWRWGDRTWVKTQVLRAFLGGQPRHRVESWAERFADELLADAMREQGMVQLRRHQAEGARVILATASFDVYVSKLADRLGIDEVLSTRVAWNARGRLVGMDGENCRDDEKLRRVRALLGQPDEGTNVTAYSDSHADLPLLSWAENGVAVCPSKRLFHQVGGLGLEVARW</sequence>
<dbReference type="SUPFAM" id="SSF56784">
    <property type="entry name" value="HAD-like"/>
    <property type="match status" value="1"/>
</dbReference>
<dbReference type="InterPro" id="IPR023214">
    <property type="entry name" value="HAD_sf"/>
</dbReference>
<evidence type="ECO:0000313" key="2">
    <source>
        <dbReference type="Proteomes" id="UP000285123"/>
    </source>
</evidence>
<protein>
    <recommendedName>
        <fullName evidence="3">Haloacid dehalogenase</fullName>
    </recommendedName>
</protein>
<evidence type="ECO:0008006" key="3">
    <source>
        <dbReference type="Google" id="ProtNLM"/>
    </source>
</evidence>
<dbReference type="AlphaFoldDB" id="A0A423Q0W2"/>
<dbReference type="InterPro" id="IPR006385">
    <property type="entry name" value="HAD_hydro_SerB1"/>
</dbReference>
<dbReference type="InterPro" id="IPR050582">
    <property type="entry name" value="HAD-like_SerB"/>
</dbReference>
<organism evidence="1 2">
    <name type="scientific">Salinisphaera orenii YIM 95161</name>
    <dbReference type="NCBI Taxonomy" id="1051139"/>
    <lineage>
        <taxon>Bacteria</taxon>
        <taxon>Pseudomonadati</taxon>
        <taxon>Pseudomonadota</taxon>
        <taxon>Gammaproteobacteria</taxon>
        <taxon>Salinisphaerales</taxon>
        <taxon>Salinisphaeraceae</taxon>
        <taxon>Salinisphaera</taxon>
    </lineage>
</organism>
<dbReference type="Gene3D" id="3.40.50.1000">
    <property type="entry name" value="HAD superfamily/HAD-like"/>
    <property type="match status" value="1"/>
</dbReference>
<dbReference type="Pfam" id="PF12710">
    <property type="entry name" value="HAD"/>
    <property type="match status" value="1"/>
</dbReference>
<accession>A0A423Q0W2</accession>
<gene>
    <name evidence="1" type="ORF">SAHL_06225</name>
</gene>
<dbReference type="NCBIfam" id="TIGR01488">
    <property type="entry name" value="HAD-SF-IB"/>
    <property type="match status" value="1"/>
</dbReference>
<dbReference type="Gene3D" id="1.20.1440.100">
    <property type="entry name" value="SG protein - dephosphorylation function"/>
    <property type="match status" value="1"/>
</dbReference>